<dbReference type="InterPro" id="IPR003200">
    <property type="entry name" value="Nict_dMeBzImd_PRibTrfase"/>
</dbReference>
<evidence type="ECO:0000256" key="1">
    <source>
        <dbReference type="ARBA" id="ARBA00005049"/>
    </source>
</evidence>
<dbReference type="Gene3D" id="3.40.50.10210">
    <property type="match status" value="1"/>
</dbReference>
<dbReference type="PANTHER" id="PTHR43463">
    <property type="entry name" value="NICOTINATE-NUCLEOTIDE--DIMETHYLBENZIMIDAZOLE PHOSPHORIBOSYLTRANSFERASE"/>
    <property type="match status" value="1"/>
</dbReference>
<name>A0AB38YMW0_VEIPA</name>
<gene>
    <name evidence="10" type="ORF">RDV51_07425</name>
</gene>
<dbReference type="AlphaFoldDB" id="A0AB38YMW0"/>
<comment type="catalytic activity">
    <reaction evidence="9">
        <text>5,6-dimethylbenzimidazole + nicotinate beta-D-ribonucleotide = alpha-ribazole 5'-phosphate + nicotinate + H(+)</text>
        <dbReference type="Rhea" id="RHEA:11196"/>
        <dbReference type="ChEBI" id="CHEBI:15378"/>
        <dbReference type="ChEBI" id="CHEBI:15890"/>
        <dbReference type="ChEBI" id="CHEBI:32544"/>
        <dbReference type="ChEBI" id="CHEBI:57502"/>
        <dbReference type="ChEBI" id="CHEBI:57918"/>
        <dbReference type="EC" id="2.4.2.21"/>
    </reaction>
</comment>
<reference evidence="10" key="1">
    <citation type="submission" date="2023-08" db="EMBL/GenBank/DDBJ databases">
        <title>Veillonella_parvula_DSM 2007_complete_genome_hifiasm_Zymo_Research_D6332.</title>
        <authorList>
            <person name="Damerum A."/>
        </authorList>
    </citation>
    <scope>NUCLEOTIDE SEQUENCE</scope>
    <source>
        <strain evidence="10">DSM 2007</strain>
    </source>
</reference>
<dbReference type="Proteomes" id="UP001228955">
    <property type="component" value="Chromosome"/>
</dbReference>
<evidence type="ECO:0000256" key="8">
    <source>
        <dbReference type="ARBA" id="ARBA00030686"/>
    </source>
</evidence>
<accession>A0AB38YMW0</accession>
<evidence type="ECO:0000256" key="4">
    <source>
        <dbReference type="ARBA" id="ARBA00015486"/>
    </source>
</evidence>
<sequence>MRTFKIEPLDTQAMETCRFRIDNLTKPIYSLATLETIAERFAGILGDSKPNHLRQGVLVVAADHLVDGPQNDQHGSESYAAIKRFNEGRTATQGAAAKLNATVHVVNIGLEQDTADLANIEQQVIRKGSHFFGVEPAISREELERALELGFTYADRLHADGLQVVAIGNVGERAFLDSLVTTATITGCAYEDILVHNEYGPTVEQRAAHIHSFVDRFNIAIDDWSALTESERHDAVLNLLHVAGGLDIAFLTAFILGAASHRMAVVFDNVVTGAAILAAVTIDPLVKDYVFPSAVYDEPIHDEPIHKEQCRFLGVKPYLHYNLLIDEALGSTMGLSIIDASMHMLNDMKTFIEAEVSVAEDGAGKGRQKDKNNSV</sequence>
<evidence type="ECO:0000256" key="7">
    <source>
        <dbReference type="ARBA" id="ARBA00022679"/>
    </source>
</evidence>
<dbReference type="RefSeq" id="WP_004695174.1">
    <property type="nucleotide sequence ID" value="NZ_CP133463.1"/>
</dbReference>
<dbReference type="CDD" id="cd02439">
    <property type="entry name" value="DMB-PRT_CobT"/>
    <property type="match status" value="1"/>
</dbReference>
<evidence type="ECO:0000256" key="3">
    <source>
        <dbReference type="ARBA" id="ARBA00011991"/>
    </source>
</evidence>
<evidence type="ECO:0000256" key="6">
    <source>
        <dbReference type="ARBA" id="ARBA00022676"/>
    </source>
</evidence>
<dbReference type="Gene3D" id="1.10.1610.10">
    <property type="match status" value="1"/>
</dbReference>
<keyword evidence="7 10" id="KW-0808">Transferase</keyword>
<evidence type="ECO:0000313" key="10">
    <source>
        <dbReference type="EMBL" id="WMS19265.1"/>
    </source>
</evidence>
<evidence type="ECO:0000313" key="11">
    <source>
        <dbReference type="Proteomes" id="UP001228955"/>
    </source>
</evidence>
<evidence type="ECO:0000256" key="5">
    <source>
        <dbReference type="ARBA" id="ARBA00022573"/>
    </source>
</evidence>
<comment type="pathway">
    <text evidence="1">Nucleoside biosynthesis; alpha-ribazole biosynthesis; alpha-ribazole from 5,6-dimethylbenzimidazole: step 1/2.</text>
</comment>
<dbReference type="InterPro" id="IPR036087">
    <property type="entry name" value="Nict_dMeBzImd_PRibTrfase_sf"/>
</dbReference>
<protein>
    <recommendedName>
        <fullName evidence="4">Nicotinate-nucleotide--dimethylbenzimidazole phosphoribosyltransferase</fullName>
        <ecNumber evidence="3">2.4.2.21</ecNumber>
    </recommendedName>
    <alternativeName>
        <fullName evidence="8">N(1)-alpha-phosphoribosyltransferase</fullName>
    </alternativeName>
</protein>
<dbReference type="GO" id="GO:0009236">
    <property type="term" value="P:cobalamin biosynthetic process"/>
    <property type="evidence" value="ECO:0007669"/>
    <property type="project" value="UniProtKB-KW"/>
</dbReference>
<keyword evidence="5" id="KW-0169">Cobalamin biosynthesis</keyword>
<dbReference type="EMBL" id="CP133463">
    <property type="protein sequence ID" value="WMS19265.1"/>
    <property type="molecule type" value="Genomic_DNA"/>
</dbReference>
<dbReference type="SUPFAM" id="SSF52733">
    <property type="entry name" value="Nicotinate mononucleotide:5,6-dimethylbenzimidazole phosphoribosyltransferase (CobT)"/>
    <property type="match status" value="1"/>
</dbReference>
<evidence type="ECO:0000256" key="2">
    <source>
        <dbReference type="ARBA" id="ARBA00007110"/>
    </source>
</evidence>
<evidence type="ECO:0000256" key="9">
    <source>
        <dbReference type="ARBA" id="ARBA00047340"/>
    </source>
</evidence>
<dbReference type="InterPro" id="IPR023195">
    <property type="entry name" value="Nict_dMeBzImd_PRibTrfase_N"/>
</dbReference>
<dbReference type="Pfam" id="PF02277">
    <property type="entry name" value="DBI_PRT"/>
    <property type="match status" value="1"/>
</dbReference>
<dbReference type="PANTHER" id="PTHR43463:SF1">
    <property type="entry name" value="NICOTINATE-NUCLEOTIDE--DIMETHYLBENZIMIDAZOLE PHOSPHORIBOSYLTRANSFERASE"/>
    <property type="match status" value="1"/>
</dbReference>
<comment type="similarity">
    <text evidence="2">Belongs to the CobT family.</text>
</comment>
<dbReference type="EC" id="2.4.2.21" evidence="3"/>
<organism evidence="10 11">
    <name type="scientific">Veillonella parvula</name>
    <name type="common">Staphylococcus parvulus</name>
    <dbReference type="NCBI Taxonomy" id="29466"/>
    <lineage>
        <taxon>Bacteria</taxon>
        <taxon>Bacillati</taxon>
        <taxon>Bacillota</taxon>
        <taxon>Negativicutes</taxon>
        <taxon>Veillonellales</taxon>
        <taxon>Veillonellaceae</taxon>
        <taxon>Veillonella</taxon>
    </lineage>
</organism>
<proteinExistence type="inferred from homology"/>
<keyword evidence="6 10" id="KW-0328">Glycosyltransferase</keyword>
<dbReference type="GO" id="GO:0008939">
    <property type="term" value="F:nicotinate-nucleotide-dimethylbenzimidazole phosphoribosyltransferase activity"/>
    <property type="evidence" value="ECO:0007669"/>
    <property type="project" value="UniProtKB-EC"/>
</dbReference>